<evidence type="ECO:0000256" key="1">
    <source>
        <dbReference type="PROSITE-ProRule" id="PRU01251"/>
    </source>
</evidence>
<dbReference type="PROSITE" id="PS51903">
    <property type="entry name" value="CLP_R"/>
    <property type="match status" value="1"/>
</dbReference>
<dbReference type="RefSeq" id="WP_137093161.1">
    <property type="nucleotide sequence ID" value="NZ_SWMS01000001.1"/>
</dbReference>
<evidence type="ECO:0000259" key="2">
    <source>
        <dbReference type="PROSITE" id="PS51903"/>
    </source>
</evidence>
<feature type="domain" description="Clp R" evidence="2">
    <location>
        <begin position="2"/>
        <end position="177"/>
    </location>
</feature>
<sequence length="177" mass="18375">MFERFTKDARAAVKMAVCEAQTLRSPEIDPLHVLVALTRFPDGGAGRLLATLGVALDDLAAQAQEVRRRGGVTEFDAAALGGLGIDVDAIVSRVEQEHGPGALAGGWRCAGGHIPFSDSGKRVLERTLREVIMLRGNAIGGEHILLALAAVPGPAADVLAGQGLSPEAIRNALRAAS</sequence>
<accession>A0ABY2SCQ6</accession>
<proteinExistence type="predicted"/>
<reference evidence="3 4" key="1">
    <citation type="journal article" date="2015" name="Antonie Van Leeuwenhoek">
        <title>Prauserella endophytica sp. nov., an endophytic actinobacterium isolated from Tamarix taklamakanensis.</title>
        <authorList>
            <person name="Liu J.M."/>
            <person name="Habden X."/>
            <person name="Guo L."/>
            <person name="Tuo L."/>
            <person name="Jiang Z.K."/>
            <person name="Liu S.W."/>
            <person name="Liu X.F."/>
            <person name="Chen L."/>
            <person name="Li R.F."/>
            <person name="Zhang Y.Q."/>
            <person name="Sun C.H."/>
        </authorList>
    </citation>
    <scope>NUCLEOTIDE SEQUENCE [LARGE SCALE GENOMIC DNA]</scope>
    <source>
        <strain evidence="3 4">CGMCC 4.7182</strain>
    </source>
</reference>
<evidence type="ECO:0000313" key="4">
    <source>
        <dbReference type="Proteomes" id="UP000309992"/>
    </source>
</evidence>
<dbReference type="InterPro" id="IPR036628">
    <property type="entry name" value="Clp_N_dom_sf"/>
</dbReference>
<dbReference type="InterPro" id="IPR004176">
    <property type="entry name" value="Clp_R_N"/>
</dbReference>
<dbReference type="EMBL" id="SWMS01000001">
    <property type="protein sequence ID" value="TKG73587.1"/>
    <property type="molecule type" value="Genomic_DNA"/>
</dbReference>
<protein>
    <submittedName>
        <fullName evidence="3">ATPase</fullName>
    </submittedName>
</protein>
<dbReference type="Pfam" id="PF02861">
    <property type="entry name" value="Clp_N"/>
    <property type="match status" value="2"/>
</dbReference>
<name>A0ABY2SCQ6_9PSEU</name>
<keyword evidence="1" id="KW-0677">Repeat</keyword>
<organism evidence="3 4">
    <name type="scientific">Prauserella endophytica</name>
    <dbReference type="NCBI Taxonomy" id="1592324"/>
    <lineage>
        <taxon>Bacteria</taxon>
        <taxon>Bacillati</taxon>
        <taxon>Actinomycetota</taxon>
        <taxon>Actinomycetes</taxon>
        <taxon>Pseudonocardiales</taxon>
        <taxon>Pseudonocardiaceae</taxon>
        <taxon>Prauserella</taxon>
        <taxon>Prauserella coralliicola group</taxon>
    </lineage>
</organism>
<keyword evidence="4" id="KW-1185">Reference proteome</keyword>
<gene>
    <name evidence="3" type="ORF">FCN18_03255</name>
</gene>
<dbReference type="Proteomes" id="UP000309992">
    <property type="component" value="Unassembled WGS sequence"/>
</dbReference>
<dbReference type="Gene3D" id="1.10.1780.10">
    <property type="entry name" value="Clp, N-terminal domain"/>
    <property type="match status" value="2"/>
</dbReference>
<comment type="caution">
    <text evidence="3">The sequence shown here is derived from an EMBL/GenBank/DDBJ whole genome shotgun (WGS) entry which is preliminary data.</text>
</comment>
<dbReference type="SUPFAM" id="SSF81923">
    <property type="entry name" value="Double Clp-N motif"/>
    <property type="match status" value="2"/>
</dbReference>
<evidence type="ECO:0000313" key="3">
    <source>
        <dbReference type="EMBL" id="TKG73587.1"/>
    </source>
</evidence>